<protein>
    <submittedName>
        <fullName evidence="1">Uncharacterized protein</fullName>
    </submittedName>
</protein>
<dbReference type="AlphaFoldDB" id="A0A6C0BLA5"/>
<sequence length="32" mass="3733">MDDSLMYEISKQRVDRLIHSCAYSANVTNMIQ</sequence>
<dbReference type="EMBL" id="MN739194">
    <property type="protein sequence ID" value="QHS92966.1"/>
    <property type="molecule type" value="Genomic_DNA"/>
</dbReference>
<proteinExistence type="predicted"/>
<evidence type="ECO:0000313" key="1">
    <source>
        <dbReference type="EMBL" id="QHS92966.1"/>
    </source>
</evidence>
<accession>A0A6C0BLA5</accession>
<reference evidence="1" key="1">
    <citation type="journal article" date="2020" name="Nature">
        <title>Giant virus diversity and host interactions through global metagenomics.</title>
        <authorList>
            <person name="Schulz F."/>
            <person name="Roux S."/>
            <person name="Paez-Espino D."/>
            <person name="Jungbluth S."/>
            <person name="Walsh D.A."/>
            <person name="Denef V.J."/>
            <person name="McMahon K.D."/>
            <person name="Konstantinidis K.T."/>
            <person name="Eloe-Fadrosh E.A."/>
            <person name="Kyrpides N.C."/>
            <person name="Woyke T."/>
        </authorList>
    </citation>
    <scope>NUCLEOTIDE SEQUENCE</scope>
    <source>
        <strain evidence="1">GVMAG-M-3300017651-5</strain>
    </source>
</reference>
<name>A0A6C0BLA5_9ZZZZ</name>
<organism evidence="1">
    <name type="scientific">viral metagenome</name>
    <dbReference type="NCBI Taxonomy" id="1070528"/>
    <lineage>
        <taxon>unclassified sequences</taxon>
        <taxon>metagenomes</taxon>
        <taxon>organismal metagenomes</taxon>
    </lineage>
</organism>